<dbReference type="InterPro" id="IPR035093">
    <property type="entry name" value="RelE/ParE_toxin_dom_sf"/>
</dbReference>
<organism evidence="2 3">
    <name type="scientific">Methanolacinia petrolearia (strain DSM 11571 / OCM 486 / SEBR 4847)</name>
    <name type="common">Methanoplanus petrolearius</name>
    <dbReference type="NCBI Taxonomy" id="679926"/>
    <lineage>
        <taxon>Archaea</taxon>
        <taxon>Methanobacteriati</taxon>
        <taxon>Methanobacteriota</taxon>
        <taxon>Stenosarchaea group</taxon>
        <taxon>Methanomicrobia</taxon>
        <taxon>Methanomicrobiales</taxon>
        <taxon>Methanomicrobiaceae</taxon>
        <taxon>Methanolacinia</taxon>
    </lineage>
</organism>
<proteinExistence type="predicted"/>
<dbReference type="KEGG" id="mpi:Mpet_2510"/>
<dbReference type="SUPFAM" id="SSF143011">
    <property type="entry name" value="RelE-like"/>
    <property type="match status" value="1"/>
</dbReference>
<dbReference type="HOGENOM" id="CLU_155761_3_2_2"/>
<dbReference type="GeneID" id="9745003"/>
<protein>
    <submittedName>
        <fullName evidence="2">Plasmid stabilization system</fullName>
    </submittedName>
</protein>
<dbReference type="STRING" id="679926.Mpet_2510"/>
<keyword evidence="3" id="KW-1185">Reference proteome</keyword>
<name>E1RF10_METP4</name>
<dbReference type="EMBL" id="CP002117">
    <property type="protein sequence ID" value="ADN37254.1"/>
    <property type="molecule type" value="Genomic_DNA"/>
</dbReference>
<keyword evidence="1" id="KW-1277">Toxin-antitoxin system</keyword>
<dbReference type="Pfam" id="PF05016">
    <property type="entry name" value="ParE_toxin"/>
    <property type="match status" value="1"/>
</dbReference>
<dbReference type="InterPro" id="IPR007712">
    <property type="entry name" value="RelE/ParE_toxin"/>
</dbReference>
<reference evidence="2 3" key="1">
    <citation type="journal article" date="2010" name="Stand. Genomic Sci.">
        <title>Complete genome sequence of Methanoplanus petrolearius type strain (SEBR 4847).</title>
        <authorList>
            <person name="Brambilla E."/>
            <person name="Djao O.D."/>
            <person name="Daligault H."/>
            <person name="Lapidus A."/>
            <person name="Lucas S."/>
            <person name="Hammon N."/>
            <person name="Nolan M."/>
            <person name="Tice H."/>
            <person name="Cheng J.F."/>
            <person name="Han C."/>
            <person name="Tapia R."/>
            <person name="Goodwin L."/>
            <person name="Pitluck S."/>
            <person name="Liolios K."/>
            <person name="Ivanova N."/>
            <person name="Mavromatis K."/>
            <person name="Mikhailova N."/>
            <person name="Pati A."/>
            <person name="Chen A."/>
            <person name="Palaniappan K."/>
            <person name="Land M."/>
            <person name="Hauser L."/>
            <person name="Chang Y.J."/>
            <person name="Jeffries C.D."/>
            <person name="Rohde M."/>
            <person name="Spring S."/>
            <person name="Sikorski J."/>
            <person name="Goker M."/>
            <person name="Woyke T."/>
            <person name="Bristow J."/>
            <person name="Eisen J.A."/>
            <person name="Markowitz V."/>
            <person name="Hugenholtz P."/>
            <person name="Kyrpides N.C."/>
            <person name="Klenk H.P."/>
        </authorList>
    </citation>
    <scope>NUCLEOTIDE SEQUENCE [LARGE SCALE GENOMIC DNA]</scope>
    <source>
        <strain evidence="3">DSM 11571 / OCM 486 / SEBR 4847</strain>
    </source>
</reference>
<dbReference type="Gene3D" id="3.30.2310.20">
    <property type="entry name" value="RelE-like"/>
    <property type="match status" value="1"/>
</dbReference>
<sequence>MAFRLSYSSSARHALKKIPREISLRLVSELKSLAEEKDPAFFLKNLHGFDNPPLYSLRIGRYRAVMSVLDDVMIIHVIEIGHRSSVYRRF</sequence>
<dbReference type="AlphaFoldDB" id="E1RF10"/>
<dbReference type="PANTHER" id="PTHR35601:SF1">
    <property type="entry name" value="TOXIN RELE"/>
    <property type="match status" value="1"/>
</dbReference>
<dbReference type="Proteomes" id="UP000006565">
    <property type="component" value="Chromosome"/>
</dbReference>
<dbReference type="eggNOG" id="arCOG01663">
    <property type="taxonomic scope" value="Archaea"/>
</dbReference>
<evidence type="ECO:0000313" key="3">
    <source>
        <dbReference type="Proteomes" id="UP000006565"/>
    </source>
</evidence>
<dbReference type="PANTHER" id="PTHR35601">
    <property type="entry name" value="TOXIN RELE"/>
    <property type="match status" value="1"/>
</dbReference>
<evidence type="ECO:0000313" key="2">
    <source>
        <dbReference type="EMBL" id="ADN37254.1"/>
    </source>
</evidence>
<evidence type="ECO:0000256" key="1">
    <source>
        <dbReference type="ARBA" id="ARBA00022649"/>
    </source>
</evidence>
<dbReference type="OrthoDB" id="97626at2157"/>
<dbReference type="RefSeq" id="WP_013330427.1">
    <property type="nucleotide sequence ID" value="NC_014507.1"/>
</dbReference>
<gene>
    <name evidence="2" type="ordered locus">Mpet_2510</name>
</gene>
<accession>E1RF10</accession>